<evidence type="ECO:0000313" key="3">
    <source>
        <dbReference type="Proteomes" id="UP000002498"/>
    </source>
</evidence>
<keyword evidence="3" id="KW-1185">Reference proteome</keyword>
<proteinExistence type="predicted"/>
<sequence length="491" mass="56004">MPLLDIIGVDACNRSFCIAFALLSGEAEEDYLWALDRLKSIYKAAHASLPAVILTDRCLACINAVEAVFTTSISLLCLWHANKAVLAHCLPIFAMQEKLLANLSSNSLTDEEQSSRWKDFYNHWHSIINSPTEAAFNERVKAFEDKYVNNHVEETQSPLDISGSLYNVVRGWVSFEALRKVDEQRKLVNAENSPLSRPCTGRFTASYGLPCVHRLKALMDAKLPVALNEFHRHWHFKRDGEPIHLAEPRRLKRYRKEDSKATQSSTKREECAFKAVERRRQPSKCSACGVVGHTRVSRLCSMRYEYLQSSSINNDPQRESSPSDELLIASQLSATADTVHDTVRAPEAIVTRVTKPARRDSPEAIYQAYLQAREKWYSTQSDGRKTDKSYREASKLPHSYSKAQYKWCENWKEMGQFCTSSGAMRRWTREEKMAYIDWSYAEDQRVEAIVAAEMANDTRETTRRGVDAIYDLMERDDLEQDALFEASIGAA</sequence>
<reference evidence="2 3" key="1">
    <citation type="journal article" date="2011" name="PLoS Genet.">
        <title>Genome sequencing and comparative transcriptomics of the model entomopathogenic fungi Metarhizium anisopliae and M. acridum.</title>
        <authorList>
            <person name="Gao Q."/>
            <person name="Jin K."/>
            <person name="Ying S.H."/>
            <person name="Zhang Y."/>
            <person name="Xiao G."/>
            <person name="Shang Y."/>
            <person name="Duan Z."/>
            <person name="Hu X."/>
            <person name="Xie X.Q."/>
            <person name="Zhou G."/>
            <person name="Peng G."/>
            <person name="Luo Z."/>
            <person name="Huang W."/>
            <person name="Wang B."/>
            <person name="Fang W."/>
            <person name="Wang S."/>
            <person name="Zhong Y."/>
            <person name="Ma L.J."/>
            <person name="St Leger R.J."/>
            <person name="Zhao G.P."/>
            <person name="Pei Y."/>
            <person name="Feng M.G."/>
            <person name="Xia Y."/>
            <person name="Wang C."/>
        </authorList>
    </citation>
    <scope>NUCLEOTIDE SEQUENCE [LARGE SCALE GENOMIC DNA]</scope>
    <source>
        <strain evidence="3">ARSEF 23 / ATCC MYA-3075</strain>
    </source>
</reference>
<protein>
    <submittedName>
        <fullName evidence="2">Transposase</fullName>
    </submittedName>
</protein>
<dbReference type="AlphaFoldDB" id="E9EKT7"/>
<gene>
    <name evidence="2" type="ORF">MAA_00946</name>
</gene>
<feature type="domain" description="MULE transposase" evidence="1">
    <location>
        <begin position="1"/>
        <end position="83"/>
    </location>
</feature>
<organism evidence="2 3">
    <name type="scientific">Metarhizium robertsii (strain ARSEF 23 / ATCC MYA-3075)</name>
    <name type="common">Metarhizium anisopliae (strain ARSEF 23)</name>
    <dbReference type="NCBI Taxonomy" id="655844"/>
    <lineage>
        <taxon>Eukaryota</taxon>
        <taxon>Fungi</taxon>
        <taxon>Dikarya</taxon>
        <taxon>Ascomycota</taxon>
        <taxon>Pezizomycotina</taxon>
        <taxon>Sordariomycetes</taxon>
        <taxon>Hypocreomycetidae</taxon>
        <taxon>Hypocreales</taxon>
        <taxon>Clavicipitaceae</taxon>
        <taxon>Metarhizium</taxon>
    </lineage>
</organism>
<accession>E9EKT7</accession>
<name>E9EKT7_METRA</name>
<dbReference type="Pfam" id="PF10551">
    <property type="entry name" value="MULE"/>
    <property type="match status" value="1"/>
</dbReference>
<dbReference type="KEGG" id="maj:MAA_00946"/>
<dbReference type="InterPro" id="IPR018289">
    <property type="entry name" value="MULE_transposase_dom"/>
</dbReference>
<dbReference type="PANTHER" id="PTHR31569">
    <property type="entry name" value="SWIM-TYPE DOMAIN-CONTAINING PROTEIN"/>
    <property type="match status" value="1"/>
</dbReference>
<dbReference type="InterPro" id="IPR052579">
    <property type="entry name" value="Zinc_finger_SWIM"/>
</dbReference>
<dbReference type="PANTHER" id="PTHR31569:SF4">
    <property type="entry name" value="SWIM-TYPE DOMAIN-CONTAINING PROTEIN"/>
    <property type="match status" value="1"/>
</dbReference>
<dbReference type="EMBL" id="ADNJ02000008">
    <property type="protein sequence ID" value="EFZ03872.2"/>
    <property type="molecule type" value="Genomic_DNA"/>
</dbReference>
<dbReference type="Proteomes" id="UP000002498">
    <property type="component" value="Unassembled WGS sequence"/>
</dbReference>
<dbReference type="HOGENOM" id="CLU_013727_3_1_1"/>
<dbReference type="OrthoDB" id="1421156at2759"/>
<evidence type="ECO:0000313" key="2">
    <source>
        <dbReference type="EMBL" id="EFZ03872.2"/>
    </source>
</evidence>
<evidence type="ECO:0000259" key="1">
    <source>
        <dbReference type="Pfam" id="PF10551"/>
    </source>
</evidence>
<dbReference type="GeneID" id="19255232"/>
<reference evidence="2 3" key="2">
    <citation type="journal article" date="2014" name="Proc. Natl. Acad. Sci. U.S.A.">
        <title>Trajectory and genomic determinants of fungal-pathogen speciation and host adaptation.</title>
        <authorList>
            <person name="Hu X."/>
            <person name="Xiao G."/>
            <person name="Zheng P."/>
            <person name="Shang Y."/>
            <person name="Su Y."/>
            <person name="Zhang X."/>
            <person name="Liu X."/>
            <person name="Zhan S."/>
            <person name="St Leger R.J."/>
            <person name="Wang C."/>
        </authorList>
    </citation>
    <scope>GENOME REANNOTATION</scope>
    <source>
        <strain evidence="3">ARSEF 23 / ATCC MYA-3075</strain>
    </source>
</reference>
<comment type="caution">
    <text evidence="2">The sequence shown here is derived from an EMBL/GenBank/DDBJ whole genome shotgun (WGS) entry which is preliminary data.</text>
</comment>
<dbReference type="RefSeq" id="XP_007817135.2">
    <property type="nucleotide sequence ID" value="XM_007818944.2"/>
</dbReference>